<name>A0A9D1HNT1_9FIRM</name>
<evidence type="ECO:0000259" key="6">
    <source>
        <dbReference type="Pfam" id="PF00534"/>
    </source>
</evidence>
<dbReference type="GO" id="GO:0016758">
    <property type="term" value="F:hexosyltransferase activity"/>
    <property type="evidence" value="ECO:0007669"/>
    <property type="project" value="TreeGrafter"/>
</dbReference>
<evidence type="ECO:0000313" key="9">
    <source>
        <dbReference type="EMBL" id="HIU12724.1"/>
    </source>
</evidence>
<reference evidence="9" key="1">
    <citation type="submission" date="2020-10" db="EMBL/GenBank/DDBJ databases">
        <authorList>
            <person name="Gilroy R."/>
        </authorList>
    </citation>
    <scope>NUCLEOTIDE SEQUENCE</scope>
    <source>
        <strain evidence="9">CHK195-11698</strain>
    </source>
</reference>
<evidence type="ECO:0000256" key="1">
    <source>
        <dbReference type="ARBA" id="ARBA00004496"/>
    </source>
</evidence>
<evidence type="ECO:0000313" key="10">
    <source>
        <dbReference type="Proteomes" id="UP000824175"/>
    </source>
</evidence>
<organism evidence="9 10">
    <name type="scientific">Candidatus Fimiplasma intestinipullorum</name>
    <dbReference type="NCBI Taxonomy" id="2840825"/>
    <lineage>
        <taxon>Bacteria</taxon>
        <taxon>Bacillati</taxon>
        <taxon>Bacillota</taxon>
        <taxon>Clostridia</taxon>
        <taxon>Eubacteriales</taxon>
        <taxon>Candidatus Fimiplasma</taxon>
    </lineage>
</organism>
<evidence type="ECO:0000256" key="3">
    <source>
        <dbReference type="ARBA" id="ARBA00018111"/>
    </source>
</evidence>
<dbReference type="Pfam" id="PF00534">
    <property type="entry name" value="Glycos_transf_1"/>
    <property type="match status" value="1"/>
</dbReference>
<dbReference type="EMBL" id="DVMJ01000008">
    <property type="protein sequence ID" value="HIU12724.1"/>
    <property type="molecule type" value="Genomic_DNA"/>
</dbReference>
<gene>
    <name evidence="5" type="primary">recX</name>
    <name evidence="9" type="ORF">IAD15_01460</name>
</gene>
<evidence type="ECO:0000259" key="8">
    <source>
        <dbReference type="Pfam" id="PF21981"/>
    </source>
</evidence>
<comment type="caution">
    <text evidence="9">The sequence shown here is derived from an EMBL/GenBank/DDBJ whole genome shotgun (WGS) entry which is preliminary data.</text>
</comment>
<dbReference type="InterPro" id="IPR003783">
    <property type="entry name" value="Regulatory_RecX"/>
</dbReference>
<feature type="domain" description="Glycosyl transferase family 1" evidence="6">
    <location>
        <begin position="209"/>
        <end position="360"/>
    </location>
</feature>
<evidence type="ECO:0000256" key="5">
    <source>
        <dbReference type="HAMAP-Rule" id="MF_01114"/>
    </source>
</evidence>
<dbReference type="InterPro" id="IPR028098">
    <property type="entry name" value="Glyco_trans_4-like_N"/>
</dbReference>
<dbReference type="PANTHER" id="PTHR45947">
    <property type="entry name" value="SULFOQUINOVOSYL TRANSFERASE SQD2"/>
    <property type="match status" value="1"/>
</dbReference>
<dbReference type="Proteomes" id="UP000824175">
    <property type="component" value="Unassembled WGS sequence"/>
</dbReference>
<dbReference type="PANTHER" id="PTHR45947:SF3">
    <property type="entry name" value="SULFOQUINOVOSYL TRANSFERASE SQD2"/>
    <property type="match status" value="1"/>
</dbReference>
<dbReference type="InterPro" id="IPR050194">
    <property type="entry name" value="Glycosyltransferase_grp1"/>
</dbReference>
<reference evidence="9" key="2">
    <citation type="journal article" date="2021" name="PeerJ">
        <title>Extensive microbial diversity within the chicken gut microbiome revealed by metagenomics and culture.</title>
        <authorList>
            <person name="Gilroy R."/>
            <person name="Ravi A."/>
            <person name="Getino M."/>
            <person name="Pursley I."/>
            <person name="Horton D.L."/>
            <person name="Alikhan N.F."/>
            <person name="Baker D."/>
            <person name="Gharbi K."/>
            <person name="Hall N."/>
            <person name="Watson M."/>
            <person name="Adriaenssens E.M."/>
            <person name="Foster-Nyarko E."/>
            <person name="Jarju S."/>
            <person name="Secka A."/>
            <person name="Antonio M."/>
            <person name="Oren A."/>
            <person name="Chaudhuri R.R."/>
            <person name="La Ragione R."/>
            <person name="Hildebrand F."/>
            <person name="Pallen M.J."/>
        </authorList>
    </citation>
    <scope>NUCLEOTIDE SEQUENCE</scope>
    <source>
        <strain evidence="9">CHK195-11698</strain>
    </source>
</reference>
<dbReference type="HAMAP" id="MF_01114">
    <property type="entry name" value="RecX"/>
    <property type="match status" value="1"/>
</dbReference>
<feature type="domain" description="Glycosyltransferase subfamily 4-like N-terminal" evidence="7">
    <location>
        <begin position="14"/>
        <end position="190"/>
    </location>
</feature>
<sequence length="664" mass="76727">MRIGIFTDTYLPDINGVATASHILKKELMKHGHEVLVVTTEVRAGENYEEDGQIIRLSGIELKWLYNYRLANFYSAKAMKMIRQANLDLIHVQTEFSVGIFGKIAAQILNIPVVYTYHTQYEDYVHYLPGLGKIEATEPLLKKVVSKISRIYGDNCTELIAPSTKTKEILESYGIENEIHVIGTGLELDRFEKKNADQVQLARIYEECGIQEGQFVLTFLGRVASEKSIDIIIQAMPYFKEKNLPVRLLVVGGGPALDVLKEQASSLLVDEMIYFAGPKKADLVPYYYFVSDAFVSASITETQGLTFIEAMASGLPVLARFDKNLEGVIKDGENGYFFKDEKDLADIVERLMHEDFSQLQQQAYMDSRQYTSETFYEKMIQVYEQAIIHKHYSYKVSSITERHDHMYNVVLKADDIDLSLHLPEPIIQRYELEKGKVVDRACLEELKDYEFVSKGYKKALKYLTSRDYTRAQMSEKLSRSEELDEVHVDMIIHLLEQKHLIDDYAYAKDYLAKASRMGMGIRKALQKLREKGIPQDILESLRENYARDIEVENAAETIRKLSNQNRTRSHGALIHNIRNRLFSNGFEQDVIEEAMHQVTIGTDEDLEKQLLHKEMEKAYQKYAKRYSDQALDTHVYSYLARKGFQNDWIKTAMMERRHQFDEED</sequence>
<proteinExistence type="inferred from homology"/>
<evidence type="ECO:0000259" key="7">
    <source>
        <dbReference type="Pfam" id="PF13439"/>
    </source>
</evidence>
<keyword evidence="4 5" id="KW-0963">Cytoplasm</keyword>
<dbReference type="GO" id="GO:0006282">
    <property type="term" value="P:regulation of DNA repair"/>
    <property type="evidence" value="ECO:0007669"/>
    <property type="project" value="UniProtKB-UniRule"/>
</dbReference>
<feature type="domain" description="RecX third three-helical" evidence="8">
    <location>
        <begin position="609"/>
        <end position="653"/>
    </location>
</feature>
<dbReference type="InterPro" id="IPR001296">
    <property type="entry name" value="Glyco_trans_1"/>
</dbReference>
<dbReference type="Gene3D" id="3.40.50.2000">
    <property type="entry name" value="Glycogen Phosphorylase B"/>
    <property type="match status" value="2"/>
</dbReference>
<evidence type="ECO:0000256" key="2">
    <source>
        <dbReference type="ARBA" id="ARBA00009695"/>
    </source>
</evidence>
<dbReference type="Pfam" id="PF13439">
    <property type="entry name" value="Glyco_transf_4"/>
    <property type="match status" value="1"/>
</dbReference>
<comment type="subcellular location">
    <subcellularLocation>
        <location evidence="1 5">Cytoplasm</location>
    </subcellularLocation>
</comment>
<dbReference type="InterPro" id="IPR053925">
    <property type="entry name" value="RecX_HTH_3rd"/>
</dbReference>
<dbReference type="AlphaFoldDB" id="A0A9D1HNT1"/>
<comment type="function">
    <text evidence="5">Modulates RecA activity.</text>
</comment>
<dbReference type="GO" id="GO:0005737">
    <property type="term" value="C:cytoplasm"/>
    <property type="evidence" value="ECO:0007669"/>
    <property type="project" value="UniProtKB-SubCell"/>
</dbReference>
<dbReference type="InterPro" id="IPR036388">
    <property type="entry name" value="WH-like_DNA-bd_sf"/>
</dbReference>
<dbReference type="SUPFAM" id="SSF53756">
    <property type="entry name" value="UDP-Glycosyltransferase/glycogen phosphorylase"/>
    <property type="match status" value="1"/>
</dbReference>
<comment type="similarity">
    <text evidence="2 5">Belongs to the RecX family.</text>
</comment>
<accession>A0A9D1HNT1</accession>
<dbReference type="Gene3D" id="1.10.10.10">
    <property type="entry name" value="Winged helix-like DNA-binding domain superfamily/Winged helix DNA-binding domain"/>
    <property type="match status" value="3"/>
</dbReference>
<protein>
    <recommendedName>
        <fullName evidence="3 5">Regulatory protein RecX</fullName>
    </recommendedName>
</protein>
<dbReference type="Pfam" id="PF21981">
    <property type="entry name" value="RecX_HTH3"/>
    <property type="match status" value="1"/>
</dbReference>
<evidence type="ECO:0000256" key="4">
    <source>
        <dbReference type="ARBA" id="ARBA00022490"/>
    </source>
</evidence>